<dbReference type="AlphaFoldDB" id="A0A160PRM1"/>
<evidence type="ECO:0000313" key="2">
    <source>
        <dbReference type="Proteomes" id="UP000218244"/>
    </source>
</evidence>
<organism evidence="1 2">
    <name type="scientific">Corynebacterium suranareeae</name>
    <dbReference type="NCBI Taxonomy" id="2506452"/>
    <lineage>
        <taxon>Bacteria</taxon>
        <taxon>Bacillati</taxon>
        <taxon>Actinomycetota</taxon>
        <taxon>Actinomycetes</taxon>
        <taxon>Mycobacteriales</taxon>
        <taxon>Corynebacteriaceae</taxon>
        <taxon>Corynebacterium</taxon>
    </lineage>
</organism>
<proteinExistence type="predicted"/>
<gene>
    <name evidence="1" type="ORF">N24_1953</name>
</gene>
<evidence type="ECO:0000313" key="1">
    <source>
        <dbReference type="EMBL" id="BAU96215.1"/>
    </source>
</evidence>
<dbReference type="Proteomes" id="UP000218244">
    <property type="component" value="Chromosome"/>
</dbReference>
<name>A0A160PRM1_9CORY</name>
<dbReference type="EMBL" id="AP017369">
    <property type="protein sequence ID" value="BAU96215.1"/>
    <property type="molecule type" value="Genomic_DNA"/>
</dbReference>
<keyword evidence="2" id="KW-1185">Reference proteome</keyword>
<reference evidence="1 2" key="1">
    <citation type="submission" date="2016-02" db="EMBL/GenBank/DDBJ databases">
        <title>Corynebacterium glutamicum N24 whole genome sequencing project.</title>
        <authorList>
            <person name="Matsutani M."/>
            <person name="Nangtapong N."/>
            <person name="Yakushi T."/>
            <person name="Matsushita K."/>
        </authorList>
    </citation>
    <scope>NUCLEOTIDE SEQUENCE [LARGE SCALE GENOMIC DNA]</scope>
    <source>
        <strain evidence="1 2">N24</strain>
    </source>
</reference>
<sequence>MFGKNEVRFRTGLRGDTRYCQWHVFPEADRSNSAEHQSYVSMRGYWDDFWMRKRSGAKDALPQQTDAVSQRGYFEVTVDGFHDI</sequence>
<accession>A0A160PRM1</accession>
<dbReference type="KEGG" id="csur:N24_1953"/>
<protein>
    <submittedName>
        <fullName evidence="1">Uncharacterized protein</fullName>
    </submittedName>
</protein>